<dbReference type="STRING" id="1619046.US42_C0008G0031"/>
<feature type="domain" description="HTH cro/C1-type" evidence="1">
    <location>
        <begin position="8"/>
        <end position="56"/>
    </location>
</feature>
<proteinExistence type="predicted"/>
<dbReference type="InterPro" id="IPR001387">
    <property type="entry name" value="Cro/C1-type_HTH"/>
</dbReference>
<dbReference type="Gene3D" id="1.10.260.40">
    <property type="entry name" value="lambda repressor-like DNA-binding domains"/>
    <property type="match status" value="1"/>
</dbReference>
<accession>A0A0G0GMY5</accession>
<dbReference type="CDD" id="cd00093">
    <property type="entry name" value="HTH_XRE"/>
    <property type="match status" value="1"/>
</dbReference>
<dbReference type="SUPFAM" id="SSF47413">
    <property type="entry name" value="lambda repressor-like DNA-binding domains"/>
    <property type="match status" value="1"/>
</dbReference>
<dbReference type="EMBL" id="LBSX01000008">
    <property type="protein sequence ID" value="KKQ27520.1"/>
    <property type="molecule type" value="Genomic_DNA"/>
</dbReference>
<evidence type="ECO:0000313" key="2">
    <source>
        <dbReference type="EMBL" id="KKQ27520.1"/>
    </source>
</evidence>
<dbReference type="GO" id="GO:0003677">
    <property type="term" value="F:DNA binding"/>
    <property type="evidence" value="ECO:0007669"/>
    <property type="project" value="InterPro"/>
</dbReference>
<evidence type="ECO:0000313" key="3">
    <source>
        <dbReference type="Proteomes" id="UP000034849"/>
    </source>
</evidence>
<organism evidence="2 3">
    <name type="scientific">Candidatus Magasanikbacteria bacterium GW2011_GWC2_37_14</name>
    <dbReference type="NCBI Taxonomy" id="1619046"/>
    <lineage>
        <taxon>Bacteria</taxon>
        <taxon>Candidatus Magasanikiibacteriota</taxon>
    </lineage>
</organism>
<protein>
    <recommendedName>
        <fullName evidence="1">HTH cro/C1-type domain-containing protein</fullName>
    </recommendedName>
</protein>
<dbReference type="SMART" id="SM00530">
    <property type="entry name" value="HTH_XRE"/>
    <property type="match status" value="1"/>
</dbReference>
<comment type="caution">
    <text evidence="2">The sequence shown here is derived from an EMBL/GenBank/DDBJ whole genome shotgun (WGS) entry which is preliminary data.</text>
</comment>
<name>A0A0G0GMY5_9BACT</name>
<reference evidence="2 3" key="1">
    <citation type="journal article" date="2015" name="Nature">
        <title>rRNA introns, odd ribosomes, and small enigmatic genomes across a large radiation of phyla.</title>
        <authorList>
            <person name="Brown C.T."/>
            <person name="Hug L.A."/>
            <person name="Thomas B.C."/>
            <person name="Sharon I."/>
            <person name="Castelle C.J."/>
            <person name="Singh A."/>
            <person name="Wilkins M.J."/>
            <person name="Williams K.H."/>
            <person name="Banfield J.F."/>
        </authorList>
    </citation>
    <scope>NUCLEOTIDE SEQUENCE [LARGE SCALE GENOMIC DNA]</scope>
</reference>
<dbReference type="PROSITE" id="PS50943">
    <property type="entry name" value="HTH_CROC1"/>
    <property type="match status" value="1"/>
</dbReference>
<evidence type="ECO:0000259" key="1">
    <source>
        <dbReference type="PROSITE" id="PS50943"/>
    </source>
</evidence>
<dbReference type="InterPro" id="IPR010982">
    <property type="entry name" value="Lambda_DNA-bd_dom_sf"/>
</dbReference>
<sequence length="121" mass="13382">MSTFGDELKRLRVEAGLSQAEVAKRLSFSDNSLVSKFESGKRIPSESQMAILRKIFPTLPGGPARRDRGKKKKELMVGHGGAQYTFDTEDRLTLSLTGVAPAEAKAFLEFLLGILKKREEV</sequence>
<dbReference type="Pfam" id="PF13560">
    <property type="entry name" value="HTH_31"/>
    <property type="match status" value="1"/>
</dbReference>
<dbReference type="AlphaFoldDB" id="A0A0G0GMY5"/>
<dbReference type="Proteomes" id="UP000034849">
    <property type="component" value="Unassembled WGS sequence"/>
</dbReference>
<gene>
    <name evidence="2" type="ORF">US42_C0008G0031</name>
</gene>